<accession>A0A6A7B5R5</accession>
<evidence type="ECO:0008006" key="4">
    <source>
        <dbReference type="Google" id="ProtNLM"/>
    </source>
</evidence>
<dbReference type="InterPro" id="IPR039970">
    <property type="entry name" value="TF_Grauzone"/>
</dbReference>
<feature type="region of interest" description="Disordered" evidence="1">
    <location>
        <begin position="189"/>
        <end position="214"/>
    </location>
</feature>
<sequence length="512" mass="58257">METNQYGDLPQIHGMEDQVYYFWPADHGSHGSYYKQHIVDLEPSNDYSDDSDNGIVSLRPMQRFMHDQGPFYPHTLHVKRPLPSPLSEHYAQQWPVAEMTRNVSPDRTSASGLSSHASHCELQSPPACYTDLCSSGMEYSRYSYPATEPCYSGTYLPQAVVPHSVVNPRELEIEHQATEPEAACEEVEDNEDAMYEQESNYNPEPNKIGLDSTLTGKHFADSGIEHSVRDAESVQPLDFAEEPTSDSDYKPFNRSNKRKRSSGSNGVLGRVVKRRTPKRKDSIDVSSSSSTKKCRGTSNASRSATTAPTSIEDRRPFPCPLAPYGCDSNFVSKNEWKRHVSTQHIKIGFWRCDICAPTTDPKDENSLYHNDFNRMDLFRQHLRRMHARPKDKLSRSHVDYPVTDANLADHQTRCYHTLRTAPQHSSCLFCPKNFSGPLSWADRMDHVGSHLEKDRRHGPDMLQTAKWRTDPELEQYLLNEGLVKCQNGEWSISDGRPRRPSDTGSEEESEEE</sequence>
<name>A0A6A7B5R5_9PLEO</name>
<reference evidence="2" key="1">
    <citation type="submission" date="2020-01" db="EMBL/GenBank/DDBJ databases">
        <authorList>
            <consortium name="DOE Joint Genome Institute"/>
            <person name="Haridas S."/>
            <person name="Albert R."/>
            <person name="Binder M."/>
            <person name="Bloem J."/>
            <person name="Labutti K."/>
            <person name="Salamov A."/>
            <person name="Andreopoulos B."/>
            <person name="Baker S.E."/>
            <person name="Barry K."/>
            <person name="Bills G."/>
            <person name="Bluhm B.H."/>
            <person name="Cannon C."/>
            <person name="Castanera R."/>
            <person name="Culley D.E."/>
            <person name="Daum C."/>
            <person name="Ezra D."/>
            <person name="Gonzalez J.B."/>
            <person name="Henrissat B."/>
            <person name="Kuo A."/>
            <person name="Liang C."/>
            <person name="Lipzen A."/>
            <person name="Lutzoni F."/>
            <person name="Magnuson J."/>
            <person name="Mondo S."/>
            <person name="Nolan M."/>
            <person name="Ohm R."/>
            <person name="Pangilinan J."/>
            <person name="Park H.-J."/>
            <person name="Ramirez L."/>
            <person name="Alfaro M."/>
            <person name="Sun H."/>
            <person name="Tritt A."/>
            <person name="Yoshinaga Y."/>
            <person name="Zwiers L.-H."/>
            <person name="Turgeon B.G."/>
            <person name="Goodwin S.B."/>
            <person name="Spatafora J.W."/>
            <person name="Crous P.W."/>
            <person name="Grigoriev I.V."/>
        </authorList>
    </citation>
    <scope>NUCLEOTIDE SEQUENCE</scope>
    <source>
        <strain evidence="2">IPT5</strain>
    </source>
</reference>
<evidence type="ECO:0000313" key="2">
    <source>
        <dbReference type="EMBL" id="KAF2850673.1"/>
    </source>
</evidence>
<dbReference type="Gene3D" id="3.30.160.60">
    <property type="entry name" value="Classic Zinc Finger"/>
    <property type="match status" value="1"/>
</dbReference>
<protein>
    <recommendedName>
        <fullName evidence="4">C2H2-type domain-containing protein</fullName>
    </recommendedName>
</protein>
<evidence type="ECO:0000313" key="3">
    <source>
        <dbReference type="Proteomes" id="UP000799423"/>
    </source>
</evidence>
<dbReference type="GO" id="GO:0003700">
    <property type="term" value="F:DNA-binding transcription factor activity"/>
    <property type="evidence" value="ECO:0007669"/>
    <property type="project" value="InterPro"/>
</dbReference>
<feature type="region of interest" description="Disordered" evidence="1">
    <location>
        <begin position="227"/>
        <end position="314"/>
    </location>
</feature>
<dbReference type="Proteomes" id="UP000799423">
    <property type="component" value="Unassembled WGS sequence"/>
</dbReference>
<evidence type="ECO:0000256" key="1">
    <source>
        <dbReference type="SAM" id="MobiDB-lite"/>
    </source>
</evidence>
<feature type="compositionally biased region" description="Polar residues" evidence="1">
    <location>
        <begin position="296"/>
        <end position="309"/>
    </location>
</feature>
<dbReference type="EMBL" id="MU006305">
    <property type="protein sequence ID" value="KAF2850673.1"/>
    <property type="molecule type" value="Genomic_DNA"/>
</dbReference>
<dbReference type="OrthoDB" id="5388486at2759"/>
<dbReference type="AlphaFoldDB" id="A0A6A7B5R5"/>
<keyword evidence="3" id="KW-1185">Reference proteome</keyword>
<dbReference type="PANTHER" id="PTHR23225">
    <property type="entry name" value="ZINC FINGER PROTEIN"/>
    <property type="match status" value="1"/>
</dbReference>
<proteinExistence type="predicted"/>
<feature type="region of interest" description="Disordered" evidence="1">
    <location>
        <begin position="488"/>
        <end position="512"/>
    </location>
</feature>
<gene>
    <name evidence="2" type="ORF">T440DRAFT_468254</name>
</gene>
<dbReference type="PANTHER" id="PTHR23225:SF2">
    <property type="entry name" value="AT09679P-RELATED"/>
    <property type="match status" value="1"/>
</dbReference>
<organism evidence="2 3">
    <name type="scientific">Plenodomus tracheiphilus IPT5</name>
    <dbReference type="NCBI Taxonomy" id="1408161"/>
    <lineage>
        <taxon>Eukaryota</taxon>
        <taxon>Fungi</taxon>
        <taxon>Dikarya</taxon>
        <taxon>Ascomycota</taxon>
        <taxon>Pezizomycotina</taxon>
        <taxon>Dothideomycetes</taxon>
        <taxon>Pleosporomycetidae</taxon>
        <taxon>Pleosporales</taxon>
        <taxon>Pleosporineae</taxon>
        <taxon>Leptosphaeriaceae</taxon>
        <taxon>Plenodomus</taxon>
    </lineage>
</organism>